<reference evidence="1 2" key="1">
    <citation type="submission" date="2023-07" db="EMBL/GenBank/DDBJ databases">
        <title>Genomic Encyclopedia of Type Strains, Phase IV (KMG-IV): sequencing the most valuable type-strain genomes for metagenomic binning, comparative biology and taxonomic classification.</title>
        <authorList>
            <person name="Goeker M."/>
        </authorList>
    </citation>
    <scope>NUCLEOTIDE SEQUENCE [LARGE SCALE GENOMIC DNA]</scope>
    <source>
        <strain evidence="1 2">DSM 18695</strain>
    </source>
</reference>
<sequence>MLEPFGPEIWISAGPEADVAGFRYPTRMAVIRLSGGSLMIWSPVALTEPLKAAVEALGTVRHIVPPNSLHHLHVADWQAVYPKATTYAPPGLRKKRPDLAFQADLAEGLHPWAGEVDQVVFEGNAITAEVVFFHRASQTAIFTDLLQQFPRGWFTGWRALVAKLDHMTDPEPAVPQKFRLAFIGRRQARAALQAILTWPAEKVLMAHGQPIQHDGQDFIRRAFRWL</sequence>
<dbReference type="InterPro" id="IPR025638">
    <property type="entry name" value="DUF4336"/>
</dbReference>
<keyword evidence="2" id="KW-1185">Reference proteome</keyword>
<dbReference type="Pfam" id="PF14234">
    <property type="entry name" value="DUF4336"/>
    <property type="match status" value="1"/>
</dbReference>
<evidence type="ECO:0000313" key="1">
    <source>
        <dbReference type="EMBL" id="MDQ0463161.1"/>
    </source>
</evidence>
<name>A0ABU0IMC3_9CAUL</name>
<dbReference type="PANTHER" id="PTHR33835">
    <property type="entry name" value="YALI0C07656P"/>
    <property type="match status" value="1"/>
</dbReference>
<comment type="caution">
    <text evidence="1">The sequence shown here is derived from an EMBL/GenBank/DDBJ whole genome shotgun (WGS) entry which is preliminary data.</text>
</comment>
<dbReference type="Proteomes" id="UP001228905">
    <property type="component" value="Unassembled WGS sequence"/>
</dbReference>
<dbReference type="InterPro" id="IPR036866">
    <property type="entry name" value="RibonucZ/Hydroxyglut_hydro"/>
</dbReference>
<dbReference type="EMBL" id="JAUSVS010000001">
    <property type="protein sequence ID" value="MDQ0463161.1"/>
    <property type="molecule type" value="Genomic_DNA"/>
</dbReference>
<dbReference type="RefSeq" id="WP_307346571.1">
    <property type="nucleotide sequence ID" value="NZ_JAUSVS010000001.1"/>
</dbReference>
<dbReference type="PANTHER" id="PTHR33835:SF1">
    <property type="entry name" value="METALLO-BETA-LACTAMASE DOMAIN-CONTAINING PROTEIN"/>
    <property type="match status" value="1"/>
</dbReference>
<evidence type="ECO:0008006" key="3">
    <source>
        <dbReference type="Google" id="ProtNLM"/>
    </source>
</evidence>
<protein>
    <recommendedName>
        <fullName evidence="3">DUF4336 domain-containing protein</fullName>
    </recommendedName>
</protein>
<proteinExistence type="predicted"/>
<accession>A0ABU0IMC3</accession>
<evidence type="ECO:0000313" key="2">
    <source>
        <dbReference type="Proteomes" id="UP001228905"/>
    </source>
</evidence>
<dbReference type="SUPFAM" id="SSF56281">
    <property type="entry name" value="Metallo-hydrolase/oxidoreductase"/>
    <property type="match status" value="1"/>
</dbReference>
<organism evidence="1 2">
    <name type="scientific">Caulobacter ginsengisoli</name>
    <dbReference type="NCBI Taxonomy" id="400775"/>
    <lineage>
        <taxon>Bacteria</taxon>
        <taxon>Pseudomonadati</taxon>
        <taxon>Pseudomonadota</taxon>
        <taxon>Alphaproteobacteria</taxon>
        <taxon>Caulobacterales</taxon>
        <taxon>Caulobacteraceae</taxon>
        <taxon>Caulobacter</taxon>
    </lineage>
</organism>
<gene>
    <name evidence="1" type="ORF">QO010_000909</name>
</gene>